<feature type="region of interest" description="Disordered" evidence="1">
    <location>
        <begin position="65"/>
        <end position="91"/>
    </location>
</feature>
<organism evidence="2">
    <name type="scientific">uncultured Dysgonomonas sp</name>
    <dbReference type="NCBI Taxonomy" id="206096"/>
    <lineage>
        <taxon>Bacteria</taxon>
        <taxon>Pseudomonadati</taxon>
        <taxon>Bacteroidota</taxon>
        <taxon>Bacteroidia</taxon>
        <taxon>Bacteroidales</taxon>
        <taxon>Dysgonomonadaceae</taxon>
        <taxon>Dysgonomonas</taxon>
        <taxon>environmental samples</taxon>
    </lineage>
</organism>
<protein>
    <submittedName>
        <fullName evidence="2">Uncharacterized protein</fullName>
    </submittedName>
</protein>
<name>A0A212K6M6_9BACT</name>
<dbReference type="AlphaFoldDB" id="A0A212K6M6"/>
<dbReference type="RefSeq" id="WP_296944687.1">
    <property type="nucleotide sequence ID" value="NZ_LT599032.1"/>
</dbReference>
<evidence type="ECO:0000256" key="1">
    <source>
        <dbReference type="SAM" id="MobiDB-lite"/>
    </source>
</evidence>
<dbReference type="EMBL" id="FLUM01000003">
    <property type="protein sequence ID" value="SBW07374.1"/>
    <property type="molecule type" value="Genomic_DNA"/>
</dbReference>
<proteinExistence type="predicted"/>
<sequence>MSEMNLKSEVEQLLAEIDRTHRYSMSKIYNLANRVFNKKDIPQSCASCLIRKARELRGWLNMQESETEVPKSAVETQAKKRKSKKTGEGKV</sequence>
<evidence type="ECO:0000313" key="2">
    <source>
        <dbReference type="EMBL" id="SBW07374.1"/>
    </source>
</evidence>
<gene>
    <name evidence="2" type="ORF">KL86DYS1_31650</name>
</gene>
<reference evidence="2" key="1">
    <citation type="submission" date="2016-04" db="EMBL/GenBank/DDBJ databases">
        <authorList>
            <person name="Evans L.H."/>
            <person name="Alamgir A."/>
            <person name="Owens N."/>
            <person name="Weber N.D."/>
            <person name="Virtaneva K."/>
            <person name="Barbian K."/>
            <person name="Babar A."/>
            <person name="Rosenke K."/>
        </authorList>
    </citation>
    <scope>NUCLEOTIDE SEQUENCE</scope>
    <source>
        <strain evidence="2">86-1</strain>
    </source>
</reference>
<accession>A0A212K6M6</accession>